<dbReference type="EMBL" id="CABDUW010013347">
    <property type="protein sequence ID" value="VTJ92056.1"/>
    <property type="molecule type" value="Genomic_DNA"/>
</dbReference>
<comment type="subcellular location">
    <subcellularLocation>
        <location evidence="1">Secreted</location>
    </subcellularLocation>
</comment>
<name>A0A5E4DD26_MARMO</name>
<dbReference type="Proteomes" id="UP000335636">
    <property type="component" value="Unassembled WGS sequence"/>
</dbReference>
<protein>
    <recommendedName>
        <fullName evidence="3">ADAMTS/ADAMTS-like Spacer 1 domain-containing protein</fullName>
    </recommendedName>
</protein>
<sequence length="82" mass="8778">AAVKLVQIPAGARHIQIEALEKAPHRIVVKNQVTGSFILNPKGKEATGRTFTALGLEWEHTVEDAKDSLKTSGPLPEAIAVL</sequence>
<gene>
    <name evidence="4" type="ORF">MONAX_5E021943</name>
</gene>
<feature type="non-terminal residue" evidence="4">
    <location>
        <position position="82"/>
    </location>
</feature>
<keyword evidence="2" id="KW-0964">Secreted</keyword>
<feature type="domain" description="ADAMTS/ADAMTS-like Spacer 1" evidence="3">
    <location>
        <begin position="3"/>
        <end position="81"/>
    </location>
</feature>
<dbReference type="AlphaFoldDB" id="A0A5E4DD26"/>
<comment type="caution">
    <text evidence="4">The sequence shown here is derived from an EMBL/GenBank/DDBJ whole genome shotgun (WGS) entry which is preliminary data.</text>
</comment>
<reference evidence="4" key="1">
    <citation type="submission" date="2019-04" db="EMBL/GenBank/DDBJ databases">
        <authorList>
            <person name="Alioto T."/>
            <person name="Alioto T."/>
        </authorList>
    </citation>
    <scope>NUCLEOTIDE SEQUENCE [LARGE SCALE GENOMIC DNA]</scope>
</reference>
<dbReference type="InterPro" id="IPR010294">
    <property type="entry name" value="ADAMTS_spacer1"/>
</dbReference>
<feature type="non-terminal residue" evidence="4">
    <location>
        <position position="1"/>
    </location>
</feature>
<evidence type="ECO:0000313" key="4">
    <source>
        <dbReference type="EMBL" id="VTJ92056.1"/>
    </source>
</evidence>
<evidence type="ECO:0000313" key="5">
    <source>
        <dbReference type="Proteomes" id="UP000335636"/>
    </source>
</evidence>
<dbReference type="Pfam" id="PF05986">
    <property type="entry name" value="ADAMTS_spacer1"/>
    <property type="match status" value="1"/>
</dbReference>
<dbReference type="Gene3D" id="2.60.120.830">
    <property type="match status" value="1"/>
</dbReference>
<accession>A0A5E4DD26</accession>
<evidence type="ECO:0000259" key="3">
    <source>
        <dbReference type="Pfam" id="PF05986"/>
    </source>
</evidence>
<evidence type="ECO:0000256" key="1">
    <source>
        <dbReference type="ARBA" id="ARBA00004613"/>
    </source>
</evidence>
<keyword evidence="5" id="KW-1185">Reference proteome</keyword>
<evidence type="ECO:0000256" key="2">
    <source>
        <dbReference type="ARBA" id="ARBA00022525"/>
    </source>
</evidence>
<organism evidence="4 5">
    <name type="scientific">Marmota monax</name>
    <name type="common">Woodchuck</name>
    <dbReference type="NCBI Taxonomy" id="9995"/>
    <lineage>
        <taxon>Eukaryota</taxon>
        <taxon>Metazoa</taxon>
        <taxon>Chordata</taxon>
        <taxon>Craniata</taxon>
        <taxon>Vertebrata</taxon>
        <taxon>Euteleostomi</taxon>
        <taxon>Mammalia</taxon>
        <taxon>Eutheria</taxon>
        <taxon>Euarchontoglires</taxon>
        <taxon>Glires</taxon>
        <taxon>Rodentia</taxon>
        <taxon>Sciuromorpha</taxon>
        <taxon>Sciuridae</taxon>
        <taxon>Xerinae</taxon>
        <taxon>Marmotini</taxon>
        <taxon>Marmota</taxon>
    </lineage>
</organism>
<proteinExistence type="predicted"/>
<dbReference type="GO" id="GO:0005576">
    <property type="term" value="C:extracellular region"/>
    <property type="evidence" value="ECO:0007669"/>
    <property type="project" value="UniProtKB-SubCell"/>
</dbReference>